<feature type="region of interest" description="Disordered" evidence="1">
    <location>
        <begin position="1"/>
        <end position="39"/>
    </location>
</feature>
<protein>
    <submittedName>
        <fullName evidence="2">Uncharacterized protein</fullName>
    </submittedName>
</protein>
<accession>A0A0H5NUC4</accession>
<name>A0A0H5NUC4_NOCFR</name>
<dbReference type="KEGG" id="nfr:ERS450000_00232"/>
<dbReference type="Proteomes" id="UP000057820">
    <property type="component" value="Chromosome 1"/>
</dbReference>
<feature type="compositionally biased region" description="Basic and acidic residues" evidence="1">
    <location>
        <begin position="23"/>
        <end position="39"/>
    </location>
</feature>
<organism evidence="2 3">
    <name type="scientific">Nocardia farcinica</name>
    <dbReference type="NCBI Taxonomy" id="37329"/>
    <lineage>
        <taxon>Bacteria</taxon>
        <taxon>Bacillati</taxon>
        <taxon>Actinomycetota</taxon>
        <taxon>Actinomycetes</taxon>
        <taxon>Mycobacteriales</taxon>
        <taxon>Nocardiaceae</taxon>
        <taxon>Nocardia</taxon>
    </lineage>
</organism>
<gene>
    <name evidence="2" type="ORF">ERS450000_00232</name>
</gene>
<dbReference type="EMBL" id="LN868938">
    <property type="protein sequence ID" value="CRY73621.1"/>
    <property type="molecule type" value="Genomic_DNA"/>
</dbReference>
<evidence type="ECO:0000313" key="3">
    <source>
        <dbReference type="Proteomes" id="UP000057820"/>
    </source>
</evidence>
<sequence length="39" mass="4705">MPDRYLRATRRPHDYAETIPSRRAQEAIARADREDHRRA</sequence>
<reference evidence="3" key="1">
    <citation type="submission" date="2015-03" db="EMBL/GenBank/DDBJ databases">
        <authorList>
            <consortium name="Pathogen Informatics"/>
        </authorList>
    </citation>
    <scope>NUCLEOTIDE SEQUENCE [LARGE SCALE GENOMIC DNA]</scope>
    <source>
        <strain evidence="3">NCTC11134</strain>
    </source>
</reference>
<dbReference type="AlphaFoldDB" id="A0A0H5NUC4"/>
<proteinExistence type="predicted"/>
<evidence type="ECO:0000256" key="1">
    <source>
        <dbReference type="SAM" id="MobiDB-lite"/>
    </source>
</evidence>
<feature type="compositionally biased region" description="Basic and acidic residues" evidence="1">
    <location>
        <begin position="1"/>
        <end position="16"/>
    </location>
</feature>
<evidence type="ECO:0000313" key="2">
    <source>
        <dbReference type="EMBL" id="CRY73621.1"/>
    </source>
</evidence>